<dbReference type="Gene3D" id="1.10.2020.10">
    <property type="entry name" value="uronate isomerase, domain 2, chain A"/>
    <property type="match status" value="1"/>
</dbReference>
<evidence type="ECO:0000313" key="8">
    <source>
        <dbReference type="EMBL" id="MCV9389063.1"/>
    </source>
</evidence>
<comment type="catalytic activity">
    <reaction evidence="1 7">
        <text>D-glucuronate = D-fructuronate</text>
        <dbReference type="Rhea" id="RHEA:13049"/>
        <dbReference type="ChEBI" id="CHEBI:58720"/>
        <dbReference type="ChEBI" id="CHEBI:59863"/>
        <dbReference type="EC" id="5.3.1.12"/>
    </reaction>
</comment>
<sequence length="467" mass="53225">MKKFLDEDFLLTNKVAEELYHEHAKDMPIIDYHNHLSPKDIAEDRHYKSITEAWLEGDHYKWRAMRANGIDENFITGSASDKEKFQKWAETVPYTLRNPLYHWTHLELQRYFGVNDLLNGQSAEAIYEKTSAQLQEKDKGCQGLLIGIGVKVVCTTDDPIDSLGYHKAIAESGIDLKVLPTFRPDKALNVVDPKSYNKYLGQLAEVTGVEIKSLDDLLVALQQRVDFFDEMGCRLSDLGFNTIPLYSHKETDYDGYFATVRAGQALTKDKAESLQAYILLELCKMYHGKGWAQQFHLGALRNNNARALRELGPDTGYDSMGDFSHAVALSTFMNKLDDSNQLAKTILYNLNPSDNELFATMTGNFQDGKTIGKIQFGTGWWFLDQKTGMINQMNALSNMGLLSRFVGMLTDSRSFLSFPRHEYFRRILCDLIGTDVVNGELPYDMDLLSDMVKNICYNNANNYFEFQ</sequence>
<protein>
    <recommendedName>
        <fullName evidence="5 7">Uronate isomerase</fullName>
        <ecNumber evidence="4 7">5.3.1.12</ecNumber>
    </recommendedName>
    <alternativeName>
        <fullName evidence="7">Glucuronate isomerase</fullName>
    </alternativeName>
    <alternativeName>
        <fullName evidence="7">Uronic isomerase</fullName>
    </alternativeName>
</protein>
<evidence type="ECO:0000256" key="5">
    <source>
        <dbReference type="ARBA" id="ARBA00020555"/>
    </source>
</evidence>
<proteinExistence type="inferred from homology"/>
<comment type="similarity">
    <text evidence="3 7">Belongs to the metallo-dependent hydrolases superfamily. Uronate isomerase family.</text>
</comment>
<evidence type="ECO:0000256" key="2">
    <source>
        <dbReference type="ARBA" id="ARBA00004892"/>
    </source>
</evidence>
<evidence type="ECO:0000313" key="9">
    <source>
        <dbReference type="Proteomes" id="UP001300692"/>
    </source>
</evidence>
<dbReference type="RefSeq" id="WP_264139976.1">
    <property type="nucleotide sequence ID" value="NZ_JAOYOD010000001.1"/>
</dbReference>
<evidence type="ECO:0000256" key="3">
    <source>
        <dbReference type="ARBA" id="ARBA00008397"/>
    </source>
</evidence>
<organism evidence="8 9">
    <name type="scientific">Reichenbachiella ulvae</name>
    <dbReference type="NCBI Taxonomy" id="2980104"/>
    <lineage>
        <taxon>Bacteria</taxon>
        <taxon>Pseudomonadati</taxon>
        <taxon>Bacteroidota</taxon>
        <taxon>Cytophagia</taxon>
        <taxon>Cytophagales</taxon>
        <taxon>Reichenbachiellaceae</taxon>
        <taxon>Reichenbachiella</taxon>
    </lineage>
</organism>
<comment type="caution">
    <text evidence="8">The sequence shown here is derived from an EMBL/GenBank/DDBJ whole genome shotgun (WGS) entry which is preliminary data.</text>
</comment>
<dbReference type="PANTHER" id="PTHR30068:SF4">
    <property type="entry name" value="URONATE ISOMERASE"/>
    <property type="match status" value="1"/>
</dbReference>
<dbReference type="SUPFAM" id="SSF51556">
    <property type="entry name" value="Metallo-dependent hydrolases"/>
    <property type="match status" value="1"/>
</dbReference>
<evidence type="ECO:0000256" key="7">
    <source>
        <dbReference type="HAMAP-Rule" id="MF_00675"/>
    </source>
</evidence>
<reference evidence="8 9" key="1">
    <citation type="submission" date="2022-10" db="EMBL/GenBank/DDBJ databases">
        <title>Comparative genomics and taxonomic characterization of three novel marine species of genus Reichenbachiella exhibiting antioxidant and polysaccharide degradation activities.</title>
        <authorList>
            <person name="Muhammad N."/>
            <person name="Lee Y.-J."/>
            <person name="Ko J."/>
            <person name="Kim S.-G."/>
        </authorList>
    </citation>
    <scope>NUCLEOTIDE SEQUENCE [LARGE SCALE GENOMIC DNA]</scope>
    <source>
        <strain evidence="8 9">ABR2-5</strain>
    </source>
</reference>
<dbReference type="HAMAP" id="MF_00675">
    <property type="entry name" value="UxaC"/>
    <property type="match status" value="1"/>
</dbReference>
<dbReference type="Proteomes" id="UP001300692">
    <property type="component" value="Unassembled WGS sequence"/>
</dbReference>
<name>A0ABT3CZS4_9BACT</name>
<dbReference type="NCBIfam" id="NF002794">
    <property type="entry name" value="PRK02925.1"/>
    <property type="match status" value="1"/>
</dbReference>
<evidence type="ECO:0000256" key="6">
    <source>
        <dbReference type="ARBA" id="ARBA00023235"/>
    </source>
</evidence>
<dbReference type="InterPro" id="IPR003766">
    <property type="entry name" value="Uronate_isomerase"/>
</dbReference>
<dbReference type="PANTHER" id="PTHR30068">
    <property type="entry name" value="URONATE ISOMERASE"/>
    <property type="match status" value="1"/>
</dbReference>
<comment type="catalytic activity">
    <reaction evidence="7">
        <text>aldehydo-D-galacturonate = keto-D-tagaturonate</text>
        <dbReference type="Rhea" id="RHEA:27702"/>
        <dbReference type="ChEBI" id="CHEBI:12952"/>
        <dbReference type="ChEBI" id="CHEBI:17886"/>
    </reaction>
</comment>
<evidence type="ECO:0000256" key="1">
    <source>
        <dbReference type="ARBA" id="ARBA00001165"/>
    </source>
</evidence>
<keyword evidence="6 7" id="KW-0413">Isomerase</keyword>
<comment type="pathway">
    <text evidence="2 7">Carbohydrate metabolism; pentose and glucuronate interconversion.</text>
</comment>
<dbReference type="Gene3D" id="3.20.20.140">
    <property type="entry name" value="Metal-dependent hydrolases"/>
    <property type="match status" value="1"/>
</dbReference>
<keyword evidence="9" id="KW-1185">Reference proteome</keyword>
<evidence type="ECO:0000256" key="4">
    <source>
        <dbReference type="ARBA" id="ARBA00012546"/>
    </source>
</evidence>
<accession>A0ABT3CZS4</accession>
<dbReference type="EMBL" id="JAOYOD010000001">
    <property type="protein sequence ID" value="MCV9389063.1"/>
    <property type="molecule type" value="Genomic_DNA"/>
</dbReference>
<gene>
    <name evidence="7 8" type="primary">uxaC</name>
    <name evidence="8" type="ORF">N7U62_20490</name>
</gene>
<dbReference type="InterPro" id="IPR032466">
    <property type="entry name" value="Metal_Hydrolase"/>
</dbReference>
<dbReference type="EC" id="5.3.1.12" evidence="4 7"/>
<dbReference type="Pfam" id="PF02614">
    <property type="entry name" value="UxaC"/>
    <property type="match status" value="1"/>
</dbReference>
<dbReference type="GO" id="GO:0008880">
    <property type="term" value="F:glucuronate isomerase activity"/>
    <property type="evidence" value="ECO:0007669"/>
    <property type="project" value="UniProtKB-EC"/>
</dbReference>